<dbReference type="EMBL" id="JAHBMH010000007">
    <property type="protein sequence ID" value="KAK1939819.1"/>
    <property type="molecule type" value="Genomic_DNA"/>
</dbReference>
<keyword evidence="3" id="KW-1185">Reference proteome</keyword>
<comment type="subcellular location">
    <subcellularLocation>
        <location evidence="1">Nucleus</location>
        <location evidence="1">Nucleolus</location>
    </subcellularLocation>
</comment>
<evidence type="ECO:0000313" key="3">
    <source>
        <dbReference type="Proteomes" id="UP001195914"/>
    </source>
</evidence>
<dbReference type="EC" id="2.1.1.-" evidence="1"/>
<evidence type="ECO:0000313" key="2">
    <source>
        <dbReference type="EMBL" id="KAK1939819.1"/>
    </source>
</evidence>
<keyword evidence="1" id="KW-0698">rRNA processing</keyword>
<reference evidence="2" key="1">
    <citation type="journal article" date="2014" name="Nucleic Acids Res.">
        <title>The evolutionary dynamics of variant antigen genes in Babesia reveal a history of genomic innovation underlying host-parasite interaction.</title>
        <authorList>
            <person name="Jackson A.P."/>
            <person name="Otto T.D."/>
            <person name="Darby A."/>
            <person name="Ramaprasad A."/>
            <person name="Xia D."/>
            <person name="Echaide I.E."/>
            <person name="Farber M."/>
            <person name="Gahlot S."/>
            <person name="Gamble J."/>
            <person name="Gupta D."/>
            <person name="Gupta Y."/>
            <person name="Jackson L."/>
            <person name="Malandrin L."/>
            <person name="Malas T.B."/>
            <person name="Moussa E."/>
            <person name="Nair M."/>
            <person name="Reid A.J."/>
            <person name="Sanders M."/>
            <person name="Sharma J."/>
            <person name="Tracey A."/>
            <person name="Quail M.A."/>
            <person name="Weir W."/>
            <person name="Wastling J.M."/>
            <person name="Hall N."/>
            <person name="Willadsen P."/>
            <person name="Lingelbach K."/>
            <person name="Shiels B."/>
            <person name="Tait A."/>
            <person name="Berriman M."/>
            <person name="Allred D.R."/>
            <person name="Pain A."/>
        </authorList>
    </citation>
    <scope>NUCLEOTIDE SEQUENCE</scope>
    <source>
        <strain evidence="2">1802A</strain>
    </source>
</reference>
<dbReference type="PANTHER" id="PTHR12787">
    <property type="entry name" value="RIBOSOMAL RNA-PROCESSING PROTEIN 8"/>
    <property type="match status" value="1"/>
</dbReference>
<comment type="caution">
    <text evidence="2">The sequence shown here is derived from an EMBL/GenBank/DDBJ whole genome shotgun (WGS) entry which is preliminary data.</text>
</comment>
<dbReference type="GO" id="GO:0008168">
    <property type="term" value="F:methyltransferase activity"/>
    <property type="evidence" value="ECO:0007669"/>
    <property type="project" value="UniProtKB-KW"/>
</dbReference>
<accession>A0AAD9LLU8</accession>
<dbReference type="GO" id="GO:0006364">
    <property type="term" value="P:rRNA processing"/>
    <property type="evidence" value="ECO:0007669"/>
    <property type="project" value="UniProtKB-UniRule"/>
</dbReference>
<sequence length="151" mass="17133">MIYSYKQQVSQWPFNPLTRVITWLKGMDKGNVIGDFGCGEAQIAQAFPDRMVYSFDLVAGNPLITACNIAKVLMGSDWPMFLLEGTRCLKQGGILKIVEVKSRFSDINGFDRFIESLGYKKQCDTTPNVGWWKSEYILCRNQTSLFIANLN</sequence>
<dbReference type="GO" id="GO:0032259">
    <property type="term" value="P:methylation"/>
    <property type="evidence" value="ECO:0007669"/>
    <property type="project" value="UniProtKB-KW"/>
</dbReference>
<reference evidence="2" key="2">
    <citation type="submission" date="2021-05" db="EMBL/GenBank/DDBJ databases">
        <authorList>
            <person name="Pain A."/>
        </authorList>
    </citation>
    <scope>NUCLEOTIDE SEQUENCE</scope>
    <source>
        <strain evidence="2">1802A</strain>
    </source>
</reference>
<keyword evidence="1" id="KW-0539">Nucleus</keyword>
<dbReference type="Gene3D" id="3.40.50.150">
    <property type="entry name" value="Vaccinia Virus protein VP39"/>
    <property type="match status" value="2"/>
</dbReference>
<dbReference type="SUPFAM" id="SSF53335">
    <property type="entry name" value="S-adenosyl-L-methionine-dependent methyltransferases"/>
    <property type="match status" value="1"/>
</dbReference>
<keyword evidence="1" id="KW-0489">Methyltransferase</keyword>
<protein>
    <recommendedName>
        <fullName evidence="1">Ribosomal RNA-processing protein 8</fullName>
        <ecNumber evidence="1">2.1.1.-</ecNumber>
    </recommendedName>
</protein>
<dbReference type="Pfam" id="PF05148">
    <property type="entry name" value="Methyltransf_8"/>
    <property type="match status" value="1"/>
</dbReference>
<evidence type="ECO:0000256" key="1">
    <source>
        <dbReference type="RuleBase" id="RU365074"/>
    </source>
</evidence>
<keyword evidence="1" id="KW-0808">Transferase</keyword>
<dbReference type="PANTHER" id="PTHR12787:SF0">
    <property type="entry name" value="RIBOSOMAL RNA-PROCESSING PROTEIN 8"/>
    <property type="match status" value="1"/>
</dbReference>
<dbReference type="InterPro" id="IPR007823">
    <property type="entry name" value="RRP8"/>
</dbReference>
<dbReference type="InterPro" id="IPR029063">
    <property type="entry name" value="SAM-dependent_MTases_sf"/>
</dbReference>
<proteinExistence type="inferred from homology"/>
<dbReference type="Proteomes" id="UP001195914">
    <property type="component" value="Unassembled WGS sequence"/>
</dbReference>
<gene>
    <name evidence="2" type="ORF">X943_003665</name>
</gene>
<comment type="similarity">
    <text evidence="1">Belongs to the methyltransferase superfamily. RRP8 family.</text>
</comment>
<dbReference type="AlphaFoldDB" id="A0AAD9LLU8"/>
<keyword evidence="1" id="KW-0949">S-adenosyl-L-methionine</keyword>
<name>A0AAD9LLU8_BABDI</name>
<organism evidence="2 3">
    <name type="scientific">Babesia divergens</name>
    <dbReference type="NCBI Taxonomy" id="32595"/>
    <lineage>
        <taxon>Eukaryota</taxon>
        <taxon>Sar</taxon>
        <taxon>Alveolata</taxon>
        <taxon>Apicomplexa</taxon>
        <taxon>Aconoidasida</taxon>
        <taxon>Piroplasmida</taxon>
        <taxon>Babesiidae</taxon>
        <taxon>Babesia</taxon>
    </lineage>
</organism>
<comment type="function">
    <text evidence="1">Probable methyltransferase required to silence rDNA.</text>
</comment>
<dbReference type="GO" id="GO:0005730">
    <property type="term" value="C:nucleolus"/>
    <property type="evidence" value="ECO:0007669"/>
    <property type="project" value="UniProtKB-SubCell"/>
</dbReference>